<sequence length="86" mass="9450">MPGSVLIPGASRAVVAFINAATPHSSSSLWIAVLLVTSQRNKIDKLSIKLPVFRMRILEVQDASQESKMLVRSNLSLVKSDDFKKL</sequence>
<dbReference type="Proteomes" id="UP001519460">
    <property type="component" value="Unassembled WGS sequence"/>
</dbReference>
<reference evidence="1 2" key="1">
    <citation type="journal article" date="2023" name="Sci. Data">
        <title>Genome assembly of the Korean intertidal mud-creeper Batillaria attramentaria.</title>
        <authorList>
            <person name="Patra A.K."/>
            <person name="Ho P.T."/>
            <person name="Jun S."/>
            <person name="Lee S.J."/>
            <person name="Kim Y."/>
            <person name="Won Y.J."/>
        </authorList>
    </citation>
    <scope>NUCLEOTIDE SEQUENCE [LARGE SCALE GENOMIC DNA]</scope>
    <source>
        <strain evidence="1">Wonlab-2016</strain>
    </source>
</reference>
<protein>
    <submittedName>
        <fullName evidence="1">Uncharacterized protein</fullName>
    </submittedName>
</protein>
<organism evidence="1 2">
    <name type="scientific">Batillaria attramentaria</name>
    <dbReference type="NCBI Taxonomy" id="370345"/>
    <lineage>
        <taxon>Eukaryota</taxon>
        <taxon>Metazoa</taxon>
        <taxon>Spiralia</taxon>
        <taxon>Lophotrochozoa</taxon>
        <taxon>Mollusca</taxon>
        <taxon>Gastropoda</taxon>
        <taxon>Caenogastropoda</taxon>
        <taxon>Sorbeoconcha</taxon>
        <taxon>Cerithioidea</taxon>
        <taxon>Batillariidae</taxon>
        <taxon>Batillaria</taxon>
    </lineage>
</organism>
<name>A0ABD0M2M6_9CAEN</name>
<dbReference type="AlphaFoldDB" id="A0ABD0M2M6"/>
<accession>A0ABD0M2M6</accession>
<evidence type="ECO:0000313" key="2">
    <source>
        <dbReference type="Proteomes" id="UP001519460"/>
    </source>
</evidence>
<proteinExistence type="predicted"/>
<keyword evidence="2" id="KW-1185">Reference proteome</keyword>
<comment type="caution">
    <text evidence="1">The sequence shown here is derived from an EMBL/GenBank/DDBJ whole genome shotgun (WGS) entry which is preliminary data.</text>
</comment>
<evidence type="ECO:0000313" key="1">
    <source>
        <dbReference type="EMBL" id="KAK7505928.1"/>
    </source>
</evidence>
<gene>
    <name evidence="1" type="ORF">BaRGS_00002650</name>
</gene>
<dbReference type="EMBL" id="JACVVK020000008">
    <property type="protein sequence ID" value="KAK7505928.1"/>
    <property type="molecule type" value="Genomic_DNA"/>
</dbReference>